<evidence type="ECO:0008006" key="7">
    <source>
        <dbReference type="Google" id="ProtNLM"/>
    </source>
</evidence>
<dbReference type="EMBL" id="KN726347">
    <property type="protein sequence ID" value="KIH68552.1"/>
    <property type="molecule type" value="Genomic_DNA"/>
</dbReference>
<dbReference type="GO" id="GO:0034452">
    <property type="term" value="F:dynactin binding"/>
    <property type="evidence" value="ECO:0007669"/>
    <property type="project" value="TreeGrafter"/>
</dbReference>
<evidence type="ECO:0000313" key="5">
    <source>
        <dbReference type="EMBL" id="KIH68552.1"/>
    </source>
</evidence>
<dbReference type="GO" id="GO:0072393">
    <property type="term" value="P:microtubule anchoring at microtubule organizing center"/>
    <property type="evidence" value="ECO:0007669"/>
    <property type="project" value="TreeGrafter"/>
</dbReference>
<evidence type="ECO:0000256" key="4">
    <source>
        <dbReference type="SAM" id="Phobius"/>
    </source>
</evidence>
<dbReference type="Gene3D" id="6.10.250.2470">
    <property type="match status" value="1"/>
</dbReference>
<keyword evidence="6" id="KW-1185">Reference proteome</keyword>
<dbReference type="GO" id="GO:0008093">
    <property type="term" value="F:cytoskeletal anchor activity"/>
    <property type="evidence" value="ECO:0007669"/>
    <property type="project" value="InterPro"/>
</dbReference>
<feature type="coiled-coil region" evidence="3">
    <location>
        <begin position="13"/>
        <end position="86"/>
    </location>
</feature>
<organism evidence="5 6">
    <name type="scientific">Ancylostoma duodenale</name>
    <dbReference type="NCBI Taxonomy" id="51022"/>
    <lineage>
        <taxon>Eukaryota</taxon>
        <taxon>Metazoa</taxon>
        <taxon>Ecdysozoa</taxon>
        <taxon>Nematoda</taxon>
        <taxon>Chromadorea</taxon>
        <taxon>Rhabditida</taxon>
        <taxon>Rhabditina</taxon>
        <taxon>Rhabditomorpha</taxon>
        <taxon>Strongyloidea</taxon>
        <taxon>Ancylostomatidae</taxon>
        <taxon>Ancylostomatinae</taxon>
        <taxon>Ancylostoma</taxon>
    </lineage>
</organism>
<dbReference type="Pfam" id="PF09730">
    <property type="entry name" value="BicD"/>
    <property type="match status" value="1"/>
</dbReference>
<evidence type="ECO:0000313" key="6">
    <source>
        <dbReference type="Proteomes" id="UP000054047"/>
    </source>
</evidence>
<keyword evidence="4" id="KW-1133">Transmembrane helix</keyword>
<dbReference type="OrthoDB" id="10069295at2759"/>
<dbReference type="Proteomes" id="UP000054047">
    <property type="component" value="Unassembled WGS sequence"/>
</dbReference>
<proteinExistence type="inferred from homology"/>
<protein>
    <recommendedName>
        <fullName evidence="7">Protein bicaudal D</fullName>
    </recommendedName>
</protein>
<dbReference type="AlphaFoldDB" id="A0A0C2DZS0"/>
<keyword evidence="4" id="KW-0812">Transmembrane</keyword>
<keyword evidence="2 3" id="KW-0175">Coiled coil</keyword>
<evidence type="ECO:0000256" key="2">
    <source>
        <dbReference type="ARBA" id="ARBA00023054"/>
    </source>
</evidence>
<evidence type="ECO:0000256" key="1">
    <source>
        <dbReference type="ARBA" id="ARBA00010061"/>
    </source>
</evidence>
<dbReference type="GO" id="GO:0005829">
    <property type="term" value="C:cytosol"/>
    <property type="evidence" value="ECO:0007669"/>
    <property type="project" value="TreeGrafter"/>
</dbReference>
<gene>
    <name evidence="5" type="ORF">ANCDUO_01112</name>
</gene>
<dbReference type="GO" id="GO:0070840">
    <property type="term" value="F:dynein complex binding"/>
    <property type="evidence" value="ECO:0007669"/>
    <property type="project" value="InterPro"/>
</dbReference>
<dbReference type="InterPro" id="IPR018477">
    <property type="entry name" value="BICD"/>
</dbReference>
<accession>A0A0C2DZS0</accession>
<dbReference type="PANTHER" id="PTHR31233:SF6">
    <property type="entry name" value="PROTEIN BICAUDAL D"/>
    <property type="match status" value="1"/>
</dbReference>
<comment type="similarity">
    <text evidence="1">Belongs to the BicD family.</text>
</comment>
<feature type="transmembrane region" description="Helical" evidence="4">
    <location>
        <begin position="490"/>
        <end position="511"/>
    </location>
</feature>
<dbReference type="GO" id="GO:0070507">
    <property type="term" value="P:regulation of microtubule cytoskeleton organization"/>
    <property type="evidence" value="ECO:0007669"/>
    <property type="project" value="TreeGrafter"/>
</dbReference>
<evidence type="ECO:0000256" key="3">
    <source>
        <dbReference type="SAM" id="Coils"/>
    </source>
</evidence>
<dbReference type="GO" id="GO:0005794">
    <property type="term" value="C:Golgi apparatus"/>
    <property type="evidence" value="ECO:0007669"/>
    <property type="project" value="TreeGrafter"/>
</dbReference>
<feature type="coiled-coil region" evidence="3">
    <location>
        <begin position="351"/>
        <end position="427"/>
    </location>
</feature>
<sequence length="517" mass="58129">MLNAAIEESQLLKNIAEKQVEEALLAAQQEREQRLAMKKELDAVKNAEHLSSLTDMLMGLERLGELRELEAARDGLQEEVKDREKAAVEVISSIMQKLNINYNGELDFRHVRQQKDVVLDRLDHLLKGDDANADKRLHDQKTDIRTLLLFAGEKAAQLAAAQDAMIQVSDQLFQFYSQIVQNQGLTSEKSVIEIVNKLRQLARENAEDLPKVSLVDEGVESGTETDTSGAKGIPLNSDRAVLAPSFIRDVDPRLTSCKITDVVSESDLRQRVLTDGSPLSQTSDSLKKLLTTVKRTAEQALNQAIAAGGAETDDILMQNMKLRSLLSTKRDQISTLRTVLKSNKLTAESALASLRDKYEADKKAHQEISERMRRELKQLKEDAATFASHRAMFTARCEELQAQVEELEADQRNSEEEKKTLNQLLRLAIQQKLTLTQRLEDVEVDRDRQALRQGGGKRQGCESESACALDSAILELALDELRAQLPSPRLFADVELVVLLYASLAFFWLFFTYNPRY</sequence>
<reference evidence="5 6" key="1">
    <citation type="submission" date="2013-12" db="EMBL/GenBank/DDBJ databases">
        <title>Draft genome of the parsitic nematode Ancylostoma duodenale.</title>
        <authorList>
            <person name="Mitreva M."/>
        </authorList>
    </citation>
    <scope>NUCLEOTIDE SEQUENCE [LARGE SCALE GENOMIC DNA]</scope>
    <source>
        <strain evidence="5 6">Zhejiang</strain>
    </source>
</reference>
<name>A0A0C2DZS0_9BILA</name>
<keyword evidence="4" id="KW-0472">Membrane</keyword>
<dbReference type="PANTHER" id="PTHR31233">
    <property type="entry name" value="BICAUDAL D FAMILY MEMBER"/>
    <property type="match status" value="1"/>
</dbReference>